<dbReference type="InterPro" id="IPR000847">
    <property type="entry name" value="LysR_HTH_N"/>
</dbReference>
<dbReference type="InterPro" id="IPR036390">
    <property type="entry name" value="WH_DNA-bd_sf"/>
</dbReference>
<dbReference type="SUPFAM" id="SSF46785">
    <property type="entry name" value="Winged helix' DNA-binding domain"/>
    <property type="match status" value="1"/>
</dbReference>
<dbReference type="GO" id="GO:2000142">
    <property type="term" value="P:regulation of DNA-templated transcription initiation"/>
    <property type="evidence" value="ECO:0007669"/>
    <property type="project" value="TreeGrafter"/>
</dbReference>
<feature type="domain" description="HTH lysR-type" evidence="6">
    <location>
        <begin position="4"/>
        <end position="61"/>
    </location>
</feature>
<dbReference type="SUPFAM" id="SSF53850">
    <property type="entry name" value="Periplasmic binding protein-like II"/>
    <property type="match status" value="1"/>
</dbReference>
<dbReference type="InterPro" id="IPR005119">
    <property type="entry name" value="LysR_subst-bd"/>
</dbReference>
<keyword evidence="4" id="KW-0010">Activator</keyword>
<organism evidence="7 8">
    <name type="scientific">Marinobacter lutaoensis</name>
    <dbReference type="NCBI Taxonomy" id="135739"/>
    <lineage>
        <taxon>Bacteria</taxon>
        <taxon>Pseudomonadati</taxon>
        <taxon>Pseudomonadota</taxon>
        <taxon>Gammaproteobacteria</taxon>
        <taxon>Pseudomonadales</taxon>
        <taxon>Marinobacteraceae</taxon>
        <taxon>Marinobacter</taxon>
    </lineage>
</organism>
<evidence type="ECO:0000313" key="8">
    <source>
        <dbReference type="Proteomes" id="UP000189339"/>
    </source>
</evidence>
<dbReference type="Gene3D" id="1.10.10.10">
    <property type="entry name" value="Winged helix-like DNA-binding domain superfamily/Winged helix DNA-binding domain"/>
    <property type="match status" value="1"/>
</dbReference>
<reference evidence="7 8" key="1">
    <citation type="submission" date="2016-12" db="EMBL/GenBank/DDBJ databases">
        <title>Marinobacter lutaoensis whole genome sequencing.</title>
        <authorList>
            <person name="Verma A."/>
            <person name="Krishnamurthi S."/>
        </authorList>
    </citation>
    <scope>NUCLEOTIDE SEQUENCE [LARGE SCALE GENOMIC DNA]</scope>
    <source>
        <strain evidence="7 8">T5054</strain>
    </source>
</reference>
<sequence>MDQLNLRHLYYFWVISREGSIARASEVLQLAPQTLSGQLATFEASVGGRLFLRERRKLVLTDLGRLVLGYADDIFALTGELSDTLRLAPSDRPLRLSAGISASIHKLIAYYLIQPAMALGRQIQLDCRTGRTEDLALSLKRKELDVVLTDRMPDLDKHGPLTVHPLVGSSISLFAAPPLARRLRGGFPDSLNRQPLLANATDVPYFERLMNWLSLKGVRMHLVARVDDSALIKVFGRQGLGVFAAPTVIRDEVCRQYEVEQIASIDEVQDELFAVTRSGKLAHEGVRAICETPVDFSCLALPIE</sequence>
<evidence type="ECO:0000256" key="4">
    <source>
        <dbReference type="ARBA" id="ARBA00023159"/>
    </source>
</evidence>
<comment type="similarity">
    <text evidence="1">Belongs to the LysR transcriptional regulatory family.</text>
</comment>
<evidence type="ECO:0000313" key="7">
    <source>
        <dbReference type="EMBL" id="ONF44045.1"/>
    </source>
</evidence>
<dbReference type="InterPro" id="IPR036388">
    <property type="entry name" value="WH-like_DNA-bd_sf"/>
</dbReference>
<dbReference type="STRING" id="135739.BTO32_07050"/>
<dbReference type="EMBL" id="MSCW01000005">
    <property type="protein sequence ID" value="ONF44045.1"/>
    <property type="molecule type" value="Genomic_DNA"/>
</dbReference>
<comment type="caution">
    <text evidence="7">The sequence shown here is derived from an EMBL/GenBank/DDBJ whole genome shotgun (WGS) entry which is preliminary data.</text>
</comment>
<dbReference type="PANTHER" id="PTHR30293:SF2">
    <property type="entry name" value="TRANSCRIPTIONAL ACTIVATOR PROTEIN NHAR"/>
    <property type="match status" value="1"/>
</dbReference>
<evidence type="ECO:0000256" key="3">
    <source>
        <dbReference type="ARBA" id="ARBA00023125"/>
    </source>
</evidence>
<dbReference type="AlphaFoldDB" id="A0A1V2DTI3"/>
<protein>
    <submittedName>
        <fullName evidence="7">LysR family transcriptional regulator</fullName>
    </submittedName>
</protein>
<keyword evidence="2" id="KW-0805">Transcription regulation</keyword>
<evidence type="ECO:0000256" key="1">
    <source>
        <dbReference type="ARBA" id="ARBA00009437"/>
    </source>
</evidence>
<evidence type="ECO:0000259" key="6">
    <source>
        <dbReference type="PROSITE" id="PS50931"/>
    </source>
</evidence>
<dbReference type="Pfam" id="PF03466">
    <property type="entry name" value="LysR_substrate"/>
    <property type="match status" value="1"/>
</dbReference>
<proteinExistence type="inferred from homology"/>
<evidence type="ECO:0000256" key="5">
    <source>
        <dbReference type="ARBA" id="ARBA00023163"/>
    </source>
</evidence>
<dbReference type="OrthoDB" id="464481at2"/>
<evidence type="ECO:0000256" key="2">
    <source>
        <dbReference type="ARBA" id="ARBA00023015"/>
    </source>
</evidence>
<gene>
    <name evidence="7" type="ORF">BTO32_07050</name>
</gene>
<keyword evidence="3" id="KW-0238">DNA-binding</keyword>
<dbReference type="GO" id="GO:0003700">
    <property type="term" value="F:DNA-binding transcription factor activity"/>
    <property type="evidence" value="ECO:0007669"/>
    <property type="project" value="InterPro"/>
</dbReference>
<keyword evidence="8" id="KW-1185">Reference proteome</keyword>
<accession>A0A1V2DTI3</accession>
<name>A0A1V2DTI3_9GAMM</name>
<dbReference type="PANTHER" id="PTHR30293">
    <property type="entry name" value="TRANSCRIPTIONAL REGULATORY PROTEIN NAC-RELATED"/>
    <property type="match status" value="1"/>
</dbReference>
<keyword evidence="5" id="KW-0804">Transcription</keyword>
<dbReference type="Proteomes" id="UP000189339">
    <property type="component" value="Unassembled WGS sequence"/>
</dbReference>
<dbReference type="GO" id="GO:0003677">
    <property type="term" value="F:DNA binding"/>
    <property type="evidence" value="ECO:0007669"/>
    <property type="project" value="UniProtKB-KW"/>
</dbReference>
<dbReference type="PROSITE" id="PS50931">
    <property type="entry name" value="HTH_LYSR"/>
    <property type="match status" value="1"/>
</dbReference>
<dbReference type="RefSeq" id="WP_076723924.1">
    <property type="nucleotide sequence ID" value="NZ_JABWTC010000006.1"/>
</dbReference>
<dbReference type="Pfam" id="PF00126">
    <property type="entry name" value="HTH_1"/>
    <property type="match status" value="1"/>
</dbReference>
<dbReference type="Gene3D" id="3.40.190.10">
    <property type="entry name" value="Periplasmic binding protein-like II"/>
    <property type="match status" value="2"/>
</dbReference>